<proteinExistence type="predicted"/>
<keyword evidence="3" id="KW-1185">Reference proteome</keyword>
<evidence type="ECO:0000256" key="1">
    <source>
        <dbReference type="SAM" id="SignalP"/>
    </source>
</evidence>
<protein>
    <submittedName>
        <fullName evidence="2">Carbohydrate-binding module family 18</fullName>
    </submittedName>
</protein>
<reference evidence="2" key="1">
    <citation type="submission" date="2022-07" db="EMBL/GenBank/DDBJ databases">
        <title>Draft genome sequence of Zalerion maritima ATCC 34329, a (micro)plastics degrading marine fungus.</title>
        <authorList>
            <person name="Paco A."/>
            <person name="Goncalves M.F.M."/>
            <person name="Rocha-Santos T.A.P."/>
            <person name="Alves A."/>
        </authorList>
    </citation>
    <scope>NUCLEOTIDE SEQUENCE</scope>
    <source>
        <strain evidence="2">ATCC 34329</strain>
    </source>
</reference>
<evidence type="ECO:0000313" key="3">
    <source>
        <dbReference type="Proteomes" id="UP001201980"/>
    </source>
</evidence>
<gene>
    <name evidence="2" type="ORF">MKZ38_007074</name>
</gene>
<dbReference type="AlphaFoldDB" id="A0AAD5WPC4"/>
<organism evidence="2 3">
    <name type="scientific">Zalerion maritima</name>
    <dbReference type="NCBI Taxonomy" id="339359"/>
    <lineage>
        <taxon>Eukaryota</taxon>
        <taxon>Fungi</taxon>
        <taxon>Dikarya</taxon>
        <taxon>Ascomycota</taxon>
        <taxon>Pezizomycotina</taxon>
        <taxon>Sordariomycetes</taxon>
        <taxon>Lulworthiomycetidae</taxon>
        <taxon>Lulworthiales</taxon>
        <taxon>Lulworthiaceae</taxon>
        <taxon>Zalerion</taxon>
    </lineage>
</organism>
<sequence length="96" mass="10163">MVSRGLLALVAAVAPVLAQEVSTDGSCSGTLGFTCLDSDFGNCCRKGYTSEPEGGEKKPYLLGCDTCDNVRGSAMRFRPTRLQQPDIPGDMLETEG</sequence>
<feature type="signal peptide" evidence="1">
    <location>
        <begin position="1"/>
        <end position="18"/>
    </location>
</feature>
<name>A0AAD5WPC4_9PEZI</name>
<comment type="caution">
    <text evidence="2">The sequence shown here is derived from an EMBL/GenBank/DDBJ whole genome shotgun (WGS) entry which is preliminary data.</text>
</comment>
<evidence type="ECO:0000313" key="2">
    <source>
        <dbReference type="EMBL" id="KAJ2894956.1"/>
    </source>
</evidence>
<accession>A0AAD5WPC4</accession>
<keyword evidence="1" id="KW-0732">Signal</keyword>
<feature type="chain" id="PRO_5041945961" evidence="1">
    <location>
        <begin position="19"/>
        <end position="96"/>
    </location>
</feature>
<dbReference type="EMBL" id="JAKWBI020000443">
    <property type="protein sequence ID" value="KAJ2894956.1"/>
    <property type="molecule type" value="Genomic_DNA"/>
</dbReference>
<dbReference type="Proteomes" id="UP001201980">
    <property type="component" value="Unassembled WGS sequence"/>
</dbReference>